<feature type="domain" description="HTH deoR-type" evidence="3">
    <location>
        <begin position="3"/>
        <end position="59"/>
    </location>
</feature>
<keyword evidence="1" id="KW-0805">Transcription regulation</keyword>
<comment type="caution">
    <text evidence="4">The sequence shown here is derived from an EMBL/GenBank/DDBJ whole genome shotgun (WGS) entry which is preliminary data.</text>
</comment>
<organism evidence="4 5">
    <name type="scientific">Carnobacterium antarcticum</name>
    <dbReference type="NCBI Taxonomy" id="2126436"/>
    <lineage>
        <taxon>Bacteria</taxon>
        <taxon>Bacillati</taxon>
        <taxon>Bacillota</taxon>
        <taxon>Bacilli</taxon>
        <taxon>Lactobacillales</taxon>
        <taxon>Carnobacteriaceae</taxon>
        <taxon>Carnobacterium</taxon>
    </lineage>
</organism>
<dbReference type="SUPFAM" id="SSF100950">
    <property type="entry name" value="NagB/RpiA/CoA transferase-like"/>
    <property type="match status" value="1"/>
</dbReference>
<evidence type="ECO:0000313" key="4">
    <source>
        <dbReference type="EMBL" id="MFD1798298.1"/>
    </source>
</evidence>
<keyword evidence="4" id="KW-0238">DNA-binding</keyword>
<sequence>MIPYERKKMILNELNKQDIVILDELKTLLSGVSVSTIRRDLKDLEKAGQVTLLPGGAAKLFSRSTDVPITKRTTLNRNEKKEIALLSAKEVKLGETIYIDSGSTGEELLIELVKKKVTIITSVTNFKIPLQDVEAQVYSLGGFVNFTNNSLKGDLTVQNIEHFNFDRAFIGANGVDSKSGYTTPDLSEAIKKRKVIEKSQEVYFVCDSSKFHKVYMSSIAPLSESVLISNEEDKIIEESVMELIY</sequence>
<evidence type="ECO:0000256" key="2">
    <source>
        <dbReference type="ARBA" id="ARBA00023163"/>
    </source>
</evidence>
<dbReference type="RefSeq" id="WP_058918817.1">
    <property type="nucleotide sequence ID" value="NZ_JBHSQC010000011.1"/>
</dbReference>
<dbReference type="InterPro" id="IPR037171">
    <property type="entry name" value="NagB/RpiA_transferase-like"/>
</dbReference>
<evidence type="ECO:0000256" key="1">
    <source>
        <dbReference type="ARBA" id="ARBA00023015"/>
    </source>
</evidence>
<dbReference type="PANTHER" id="PTHR30363:SF44">
    <property type="entry name" value="AGA OPERON TRANSCRIPTIONAL REPRESSOR-RELATED"/>
    <property type="match status" value="1"/>
</dbReference>
<dbReference type="InterPro" id="IPR014036">
    <property type="entry name" value="DeoR-like_C"/>
</dbReference>
<evidence type="ECO:0000313" key="5">
    <source>
        <dbReference type="Proteomes" id="UP001597285"/>
    </source>
</evidence>
<dbReference type="PROSITE" id="PS51000">
    <property type="entry name" value="HTH_DEOR_2"/>
    <property type="match status" value="1"/>
</dbReference>
<dbReference type="GO" id="GO:0003677">
    <property type="term" value="F:DNA binding"/>
    <property type="evidence" value="ECO:0007669"/>
    <property type="project" value="UniProtKB-KW"/>
</dbReference>
<accession>A0ABW4NJJ2</accession>
<evidence type="ECO:0000259" key="3">
    <source>
        <dbReference type="PROSITE" id="PS51000"/>
    </source>
</evidence>
<dbReference type="Proteomes" id="UP001597285">
    <property type="component" value="Unassembled WGS sequence"/>
</dbReference>
<dbReference type="InterPro" id="IPR036390">
    <property type="entry name" value="WH_DNA-bd_sf"/>
</dbReference>
<dbReference type="EMBL" id="JBHUFF010000002">
    <property type="protein sequence ID" value="MFD1798298.1"/>
    <property type="molecule type" value="Genomic_DNA"/>
</dbReference>
<keyword evidence="5" id="KW-1185">Reference proteome</keyword>
<dbReference type="Gene3D" id="3.40.50.1360">
    <property type="match status" value="1"/>
</dbReference>
<dbReference type="Pfam" id="PF00455">
    <property type="entry name" value="DeoRC"/>
    <property type="match status" value="1"/>
</dbReference>
<dbReference type="SMART" id="SM01134">
    <property type="entry name" value="DeoRC"/>
    <property type="match status" value="1"/>
</dbReference>
<gene>
    <name evidence="4" type="ORF">ACFSBK_00270</name>
</gene>
<protein>
    <submittedName>
        <fullName evidence="4">DeoR/GlpR family DNA-binding transcription regulator</fullName>
    </submittedName>
</protein>
<dbReference type="InterPro" id="IPR001034">
    <property type="entry name" value="DeoR_HTH"/>
</dbReference>
<dbReference type="Pfam" id="PF08220">
    <property type="entry name" value="HTH_DeoR"/>
    <property type="match status" value="1"/>
</dbReference>
<reference evidence="5" key="1">
    <citation type="journal article" date="2019" name="Int. J. Syst. Evol. Microbiol.">
        <title>The Global Catalogue of Microorganisms (GCM) 10K type strain sequencing project: providing services to taxonomists for standard genome sequencing and annotation.</title>
        <authorList>
            <consortium name="The Broad Institute Genomics Platform"/>
            <consortium name="The Broad Institute Genome Sequencing Center for Infectious Disease"/>
            <person name="Wu L."/>
            <person name="Ma J."/>
        </authorList>
    </citation>
    <scope>NUCLEOTIDE SEQUENCE [LARGE SCALE GENOMIC DNA]</scope>
    <source>
        <strain evidence="5">KCTC 42143</strain>
    </source>
</reference>
<keyword evidence="2" id="KW-0804">Transcription</keyword>
<name>A0ABW4NJJ2_9LACT</name>
<dbReference type="PANTHER" id="PTHR30363">
    <property type="entry name" value="HTH-TYPE TRANSCRIPTIONAL REGULATOR SRLR-RELATED"/>
    <property type="match status" value="1"/>
</dbReference>
<dbReference type="InterPro" id="IPR050313">
    <property type="entry name" value="Carb_Metab_HTH_regulators"/>
</dbReference>
<proteinExistence type="predicted"/>
<dbReference type="SUPFAM" id="SSF46785">
    <property type="entry name" value="Winged helix' DNA-binding domain"/>
    <property type="match status" value="1"/>
</dbReference>
<dbReference type="SMART" id="SM00420">
    <property type="entry name" value="HTH_DEOR"/>
    <property type="match status" value="1"/>
</dbReference>